<feature type="transmembrane region" description="Helical" evidence="1">
    <location>
        <begin position="20"/>
        <end position="42"/>
    </location>
</feature>
<dbReference type="Proteomes" id="UP000294697">
    <property type="component" value="Unassembled WGS sequence"/>
</dbReference>
<organism evidence="2 3">
    <name type="scientific">Halanaerobium saccharolyticum</name>
    <dbReference type="NCBI Taxonomy" id="43595"/>
    <lineage>
        <taxon>Bacteria</taxon>
        <taxon>Bacillati</taxon>
        <taxon>Bacillota</taxon>
        <taxon>Clostridia</taxon>
        <taxon>Halanaerobiales</taxon>
        <taxon>Halanaerobiaceae</taxon>
        <taxon>Halanaerobium</taxon>
    </lineage>
</organism>
<sequence length="297" mass="34753">MKITNDLNDLNNYFFENKKIILFFVLFFISILLFNIFIYIAVDSFIRKNDEENLLKNVSLIESFLEEKKQQVSNYAKLLARFPDLKNINNDNLLKRRVYNLHSSLNVKGIQVFDNNLNQIFEIGAGYELDKNSQLAESIIKVVKDGYSVSFFSENDSFDIQITSFSYIYDEYSIEIEGLVSISESIKKDSINRIAYDIDGVINFYSVAELNQNFFADFNKERSISGKAYYLKEQKIEEENYLLSYLPVNDFYNNPIGYYTILVPQSSRKELIYQLSVINLALFLFLLLLLALYQKIK</sequence>
<dbReference type="EMBL" id="SODA01000020">
    <property type="protein sequence ID" value="TDW01512.1"/>
    <property type="molecule type" value="Genomic_DNA"/>
</dbReference>
<protein>
    <submittedName>
        <fullName evidence="2">Uncharacterized protein</fullName>
    </submittedName>
</protein>
<dbReference type="RefSeq" id="WP_111572818.1">
    <property type="nucleotide sequence ID" value="NZ_QLME01000019.1"/>
</dbReference>
<dbReference type="AlphaFoldDB" id="A0A4R7YUP2"/>
<accession>A0A4R7YUP2</accession>
<keyword evidence="1" id="KW-0812">Transmembrane</keyword>
<evidence type="ECO:0000313" key="3">
    <source>
        <dbReference type="Proteomes" id="UP000294697"/>
    </source>
</evidence>
<comment type="caution">
    <text evidence="2">The sequence shown here is derived from an EMBL/GenBank/DDBJ whole genome shotgun (WGS) entry which is preliminary data.</text>
</comment>
<feature type="transmembrane region" description="Helical" evidence="1">
    <location>
        <begin position="271"/>
        <end position="293"/>
    </location>
</feature>
<gene>
    <name evidence="2" type="ORF">C8C77_12042</name>
</gene>
<proteinExistence type="predicted"/>
<keyword evidence="1" id="KW-1133">Transmembrane helix</keyword>
<evidence type="ECO:0000313" key="2">
    <source>
        <dbReference type="EMBL" id="TDW01512.1"/>
    </source>
</evidence>
<reference evidence="2 3" key="1">
    <citation type="submission" date="2019-03" db="EMBL/GenBank/DDBJ databases">
        <title>Subsurface microbial communities from deep shales in Ohio and West Virginia, USA.</title>
        <authorList>
            <person name="Wrighton K."/>
        </authorList>
    </citation>
    <scope>NUCLEOTIDE SEQUENCE [LARGE SCALE GENOMIC DNA]</scope>
    <source>
        <strain evidence="2 3">MSL9.2</strain>
    </source>
</reference>
<name>A0A4R7YUP2_9FIRM</name>
<evidence type="ECO:0000256" key="1">
    <source>
        <dbReference type="SAM" id="Phobius"/>
    </source>
</evidence>
<keyword evidence="1" id="KW-0472">Membrane</keyword>